<dbReference type="EMBL" id="LCTW02000114">
    <property type="protein sequence ID" value="KXX78589.1"/>
    <property type="molecule type" value="Genomic_DNA"/>
</dbReference>
<protein>
    <submittedName>
        <fullName evidence="2">Heterokaryon incompatibility protein 6, OR allele</fullName>
    </submittedName>
</protein>
<dbReference type="Pfam" id="PF06985">
    <property type="entry name" value="HET"/>
    <property type="match status" value="1"/>
</dbReference>
<dbReference type="AlphaFoldDB" id="A0A175W516"/>
<comment type="caution">
    <text evidence="2">The sequence shown here is derived from an EMBL/GenBank/DDBJ whole genome shotgun (WGS) entry which is preliminary data.</text>
</comment>
<dbReference type="PANTHER" id="PTHR24148:SF73">
    <property type="entry name" value="HET DOMAIN PROTEIN (AFU_ORTHOLOGUE AFUA_8G01020)"/>
    <property type="match status" value="1"/>
</dbReference>
<feature type="non-terminal residue" evidence="2">
    <location>
        <position position="294"/>
    </location>
</feature>
<evidence type="ECO:0000313" key="2">
    <source>
        <dbReference type="EMBL" id="KXX78589.1"/>
    </source>
</evidence>
<dbReference type="OrthoDB" id="5386682at2759"/>
<dbReference type="VEuPathDB" id="FungiDB:MMYC01_205279"/>
<proteinExistence type="predicted"/>
<evidence type="ECO:0000259" key="1">
    <source>
        <dbReference type="Pfam" id="PF06985"/>
    </source>
</evidence>
<evidence type="ECO:0000313" key="3">
    <source>
        <dbReference type="Proteomes" id="UP000078237"/>
    </source>
</evidence>
<dbReference type="Proteomes" id="UP000078237">
    <property type="component" value="Unassembled WGS sequence"/>
</dbReference>
<name>A0A175W516_9PEZI</name>
<organism evidence="2 3">
    <name type="scientific">Madurella mycetomatis</name>
    <dbReference type="NCBI Taxonomy" id="100816"/>
    <lineage>
        <taxon>Eukaryota</taxon>
        <taxon>Fungi</taxon>
        <taxon>Dikarya</taxon>
        <taxon>Ascomycota</taxon>
        <taxon>Pezizomycotina</taxon>
        <taxon>Sordariomycetes</taxon>
        <taxon>Sordariomycetidae</taxon>
        <taxon>Sordariales</taxon>
        <taxon>Sordariales incertae sedis</taxon>
        <taxon>Madurella</taxon>
    </lineage>
</organism>
<dbReference type="PANTHER" id="PTHR24148">
    <property type="entry name" value="ANKYRIN REPEAT DOMAIN-CONTAINING PROTEIN 39 HOMOLOG-RELATED"/>
    <property type="match status" value="1"/>
</dbReference>
<keyword evidence="3" id="KW-1185">Reference proteome</keyword>
<dbReference type="STRING" id="100816.A0A175W516"/>
<reference evidence="2 3" key="1">
    <citation type="journal article" date="2016" name="Genome Announc.">
        <title>Genome Sequence of Madurella mycetomatis mm55, Isolated from a Human Mycetoma Case in Sudan.</title>
        <authorList>
            <person name="Smit S."/>
            <person name="Derks M.F."/>
            <person name="Bervoets S."/>
            <person name="Fahal A."/>
            <person name="van Leeuwen W."/>
            <person name="van Belkum A."/>
            <person name="van de Sande W.W."/>
        </authorList>
    </citation>
    <scope>NUCLEOTIDE SEQUENCE [LARGE SCALE GENOMIC DNA]</scope>
    <source>
        <strain evidence="3">mm55</strain>
    </source>
</reference>
<gene>
    <name evidence="2" type="ORF">MMYC01_205279</name>
</gene>
<sequence length="294" mass="33852">MYEPLDPSRREIRLLRIEGGSYEGPIRCSLYTVSLDEVDLEFAALSYVWGDESMTKDVLVNNHLRAVTTNLESALQNFWHFFKEHFASTEIRSSALLAAAEEPNGLKALRRYLASKDCNLHHESDADEGVDSEEGEDLDEDDIDCTGLKLSVKDWLLITRVGAVQRRARVGGGVLPIWVDALCINQDDPVEKSHQIPMMRDIYAKAICTFSWLGPPDHRRIDLAMNLIRKLAVRFCRRGYSRSQLNKDHPELCEFDQYRPPFNKYWEVLEPLRGWIWHQDGTISPKFKVIEMKA</sequence>
<feature type="domain" description="Heterokaryon incompatibility" evidence="1">
    <location>
        <begin position="172"/>
        <end position="266"/>
    </location>
</feature>
<accession>A0A175W516</accession>
<dbReference type="InterPro" id="IPR010730">
    <property type="entry name" value="HET"/>
</dbReference>
<dbReference type="InterPro" id="IPR052895">
    <property type="entry name" value="HetReg/Transcr_Mod"/>
</dbReference>